<dbReference type="SUPFAM" id="SSF159501">
    <property type="entry name" value="EreA/ChaN-like"/>
    <property type="match status" value="1"/>
</dbReference>
<protein>
    <recommendedName>
        <fullName evidence="3">Erythromycin esterase family protein</fullName>
    </recommendedName>
</protein>
<gene>
    <name evidence="1" type="ORF">HNV10_12365</name>
</gene>
<dbReference type="PROSITE" id="PS51257">
    <property type="entry name" value="PROKAR_LIPOPROTEIN"/>
    <property type="match status" value="1"/>
</dbReference>
<name>A0ABX2E6M8_9FLAO</name>
<keyword evidence="2" id="KW-1185">Reference proteome</keyword>
<proteinExistence type="predicted"/>
<organism evidence="1 2">
    <name type="scientific">Winogradskyella litoriviva</name>
    <dbReference type="NCBI Taxonomy" id="1220182"/>
    <lineage>
        <taxon>Bacteria</taxon>
        <taxon>Pseudomonadati</taxon>
        <taxon>Bacteroidota</taxon>
        <taxon>Flavobacteriia</taxon>
        <taxon>Flavobacteriales</taxon>
        <taxon>Flavobacteriaceae</taxon>
        <taxon>Winogradskyella</taxon>
    </lineage>
</organism>
<evidence type="ECO:0000313" key="1">
    <source>
        <dbReference type="EMBL" id="NRD24045.1"/>
    </source>
</evidence>
<accession>A0ABX2E6M8</accession>
<dbReference type="Proteomes" id="UP000805085">
    <property type="component" value="Unassembled WGS sequence"/>
</dbReference>
<dbReference type="EMBL" id="JABRWQ010000005">
    <property type="protein sequence ID" value="NRD24045.1"/>
    <property type="molecule type" value="Genomic_DNA"/>
</dbReference>
<evidence type="ECO:0008006" key="3">
    <source>
        <dbReference type="Google" id="ProtNLM"/>
    </source>
</evidence>
<dbReference type="RefSeq" id="WP_173301696.1">
    <property type="nucleotide sequence ID" value="NZ_JABRWQ010000005.1"/>
</dbReference>
<sequence length="418" mass="49220">MCKFIILLFSILILQSCKETKISYLEQNRFDLTSQDFDFPEKDFNILGFGAYHGSAKTEDVEIKLLHALTKNGTIKYYLPEVDYSTAYYYNEFLETGDTALLKELIIYNGYHITQERTIEVYDKWKQIKHLNDRLPENKKLKILGIEWIRNYKYVTKHIVELIKDQNNQLQPIRRLKQTIAADTTNYSIDKPSLVKQNLKDLITDYENDKKRYTSKIENVEVFEMILKNIKHSFEEQPEREQIIYHNYLTLKSEYNFSNNPQFMRVGFFHLEKSREGKDGYPSLFARLVENKIYPKQKIISVIGYFTDSKVFWSEQYDKNGDYSGYSIEAGFGIGDYEKEYFRGIQNLKNTKLSDKTLFRLNQSDSPYFTNEPDLIEIIMQDEASNSEAVKGMSTLDFLDYAILISDSKASVPIYEMK</sequence>
<reference evidence="1 2" key="1">
    <citation type="journal article" date="2015" name="Int. J. Syst. Evol. Microbiol.">
        <title>Winogradskyella litoriviva sp. nov., isolated from coastal seawater.</title>
        <authorList>
            <person name="Nedashkovskaya O.I."/>
            <person name="Kukhlevskiy A.D."/>
            <person name="Zhukova N.V."/>
            <person name="Kim S.J."/>
            <person name="Rhee S.K."/>
            <person name="Mikhailov V.V."/>
        </authorList>
    </citation>
    <scope>NUCLEOTIDE SEQUENCE [LARGE SCALE GENOMIC DNA]</scope>
    <source>
        <strain evidence="1 2">KMM6491</strain>
    </source>
</reference>
<evidence type="ECO:0000313" key="2">
    <source>
        <dbReference type="Proteomes" id="UP000805085"/>
    </source>
</evidence>
<comment type="caution">
    <text evidence="1">The sequence shown here is derived from an EMBL/GenBank/DDBJ whole genome shotgun (WGS) entry which is preliminary data.</text>
</comment>